<keyword evidence="3 7" id="KW-0808">Transferase</keyword>
<dbReference type="Proteomes" id="UP000241206">
    <property type="component" value="Unassembled WGS sequence"/>
</dbReference>
<name>A0A2T4I5T9_9SPHN</name>
<dbReference type="PROSITE" id="PS51186">
    <property type="entry name" value="GNAT"/>
    <property type="match status" value="1"/>
</dbReference>
<evidence type="ECO:0000256" key="1">
    <source>
        <dbReference type="ARBA" id="ARBA00022491"/>
    </source>
</evidence>
<comment type="caution">
    <text evidence="7">The sequence shown here is derived from an EMBL/GenBank/DDBJ whole genome shotgun (WGS) entry which is preliminary data.</text>
</comment>
<accession>A0A2T4I5T9</accession>
<dbReference type="CDD" id="cd04301">
    <property type="entry name" value="NAT_SF"/>
    <property type="match status" value="1"/>
</dbReference>
<dbReference type="GO" id="GO:0016747">
    <property type="term" value="F:acyltransferase activity, transferring groups other than amino-acyl groups"/>
    <property type="evidence" value="ECO:0007669"/>
    <property type="project" value="InterPro"/>
</dbReference>
<dbReference type="InterPro" id="IPR000182">
    <property type="entry name" value="GNAT_dom"/>
</dbReference>
<evidence type="ECO:0000313" key="7">
    <source>
        <dbReference type="EMBL" id="PTD25608.1"/>
    </source>
</evidence>
<dbReference type="PANTHER" id="PTHR36449">
    <property type="entry name" value="ACETYLTRANSFERASE-RELATED"/>
    <property type="match status" value="1"/>
</dbReference>
<comment type="catalytic activity">
    <reaction evidence="5">
        <text>glycyl-tRNA(Gly) + acetyl-CoA = N-acetylglycyl-tRNA(Gly) + CoA + H(+)</text>
        <dbReference type="Rhea" id="RHEA:81867"/>
        <dbReference type="Rhea" id="RHEA-COMP:9683"/>
        <dbReference type="Rhea" id="RHEA-COMP:19766"/>
        <dbReference type="ChEBI" id="CHEBI:15378"/>
        <dbReference type="ChEBI" id="CHEBI:57287"/>
        <dbReference type="ChEBI" id="CHEBI:57288"/>
        <dbReference type="ChEBI" id="CHEBI:78522"/>
        <dbReference type="ChEBI" id="CHEBI:232036"/>
    </reaction>
</comment>
<dbReference type="SUPFAM" id="SSF55729">
    <property type="entry name" value="Acyl-CoA N-acyltransferases (Nat)"/>
    <property type="match status" value="1"/>
</dbReference>
<evidence type="ECO:0000313" key="8">
    <source>
        <dbReference type="Proteomes" id="UP000241206"/>
    </source>
</evidence>
<evidence type="ECO:0000259" key="6">
    <source>
        <dbReference type="PROSITE" id="PS51186"/>
    </source>
</evidence>
<evidence type="ECO:0000256" key="4">
    <source>
        <dbReference type="ARBA" id="ARBA00023315"/>
    </source>
</evidence>
<dbReference type="Gene3D" id="3.40.630.30">
    <property type="match status" value="1"/>
</dbReference>
<evidence type="ECO:0000256" key="3">
    <source>
        <dbReference type="ARBA" id="ARBA00022679"/>
    </source>
</evidence>
<protein>
    <submittedName>
        <fullName evidence="7">GNAT family N-acetyltransferase</fullName>
    </submittedName>
</protein>
<dbReference type="RefSeq" id="WP_107394193.1">
    <property type="nucleotide sequence ID" value="NZ_PHHF01000023.1"/>
</dbReference>
<keyword evidence="8" id="KW-1185">Reference proteome</keyword>
<dbReference type="AlphaFoldDB" id="A0A2T4I5T9"/>
<evidence type="ECO:0000256" key="5">
    <source>
        <dbReference type="ARBA" id="ARBA00049880"/>
    </source>
</evidence>
<organism evidence="7 8">
    <name type="scientific">Edaphosphingomonas fennica</name>
    <dbReference type="NCBI Taxonomy" id="114404"/>
    <lineage>
        <taxon>Bacteria</taxon>
        <taxon>Pseudomonadati</taxon>
        <taxon>Pseudomonadota</taxon>
        <taxon>Alphaproteobacteria</taxon>
        <taxon>Sphingomonadales</taxon>
        <taxon>Rhizorhabdaceae</taxon>
        <taxon>Edaphosphingomonas</taxon>
    </lineage>
</organism>
<keyword evidence="2" id="KW-1277">Toxin-antitoxin system</keyword>
<dbReference type="PANTHER" id="PTHR36449:SF1">
    <property type="entry name" value="ACETYLTRANSFERASE"/>
    <property type="match status" value="1"/>
</dbReference>
<keyword evidence="4" id="KW-0012">Acyltransferase</keyword>
<dbReference type="EMBL" id="PHHF01000023">
    <property type="protein sequence ID" value="PTD25608.1"/>
    <property type="molecule type" value="Genomic_DNA"/>
</dbReference>
<gene>
    <name evidence="7" type="ORF">CV103_05230</name>
</gene>
<evidence type="ECO:0000256" key="2">
    <source>
        <dbReference type="ARBA" id="ARBA00022649"/>
    </source>
</evidence>
<proteinExistence type="predicted"/>
<keyword evidence="1" id="KW-0678">Repressor</keyword>
<feature type="domain" description="N-acetyltransferase" evidence="6">
    <location>
        <begin position="1"/>
        <end position="174"/>
    </location>
</feature>
<dbReference type="InterPro" id="IPR016181">
    <property type="entry name" value="Acyl_CoA_acyltransferase"/>
</dbReference>
<dbReference type="Pfam" id="PF13508">
    <property type="entry name" value="Acetyltransf_7"/>
    <property type="match status" value="1"/>
</dbReference>
<sequence length="184" mass="20303">MTDSKANAQCIIEPLDPSKHDRAAFSCAIDQVDNFFKRTANKLARAGNLRVHVLTEPDGSIIGFYALNAHSIHYADLPEKFKRDRPGHGTIPAAYISMIGVDRRYQGRGYGGDLLVDCLRRIASAAQTIGIRVVLLDVLDCGAADIVERRTQLYSSYGFTPLPGHKLRMFLPLSDVEALITEES</sequence>
<reference evidence="7 8" key="1">
    <citation type="submission" date="2017-11" db="EMBL/GenBank/DDBJ databases">
        <title>Sphingomonas oleivorans sp. nov., isolated from oil-contaminated soil.</title>
        <authorList>
            <person name="Wang L."/>
            <person name="Chen L."/>
        </authorList>
    </citation>
    <scope>NUCLEOTIDE SEQUENCE [LARGE SCALE GENOMIC DNA]</scope>
    <source>
        <strain evidence="7 8">K101</strain>
    </source>
</reference>